<dbReference type="InterPro" id="IPR006195">
    <property type="entry name" value="aa-tRNA-synth_II"/>
</dbReference>
<comment type="catalytic activity">
    <reaction evidence="14">
        <text>tRNA(Sec) + L-serine + ATP = L-seryl-tRNA(Sec) + AMP + diphosphate + H(+)</text>
        <dbReference type="Rhea" id="RHEA:42580"/>
        <dbReference type="Rhea" id="RHEA-COMP:9742"/>
        <dbReference type="Rhea" id="RHEA-COMP:10128"/>
        <dbReference type="ChEBI" id="CHEBI:15378"/>
        <dbReference type="ChEBI" id="CHEBI:30616"/>
        <dbReference type="ChEBI" id="CHEBI:33019"/>
        <dbReference type="ChEBI" id="CHEBI:33384"/>
        <dbReference type="ChEBI" id="CHEBI:78442"/>
        <dbReference type="ChEBI" id="CHEBI:78533"/>
        <dbReference type="ChEBI" id="CHEBI:456215"/>
        <dbReference type="EC" id="6.1.1.11"/>
    </reaction>
</comment>
<keyword evidence="10" id="KW-0030">Aminoacyl-tRNA synthetase</keyword>
<feature type="coiled-coil region" evidence="16">
    <location>
        <begin position="38"/>
        <end position="91"/>
    </location>
</feature>
<dbReference type="NCBIfam" id="TIGR00414">
    <property type="entry name" value="serS"/>
    <property type="match status" value="1"/>
</dbReference>
<dbReference type="PANTHER" id="PTHR43697:SF1">
    <property type="entry name" value="SERINE--TRNA LIGASE"/>
    <property type="match status" value="1"/>
</dbReference>
<keyword evidence="16" id="KW-0175">Coiled coil</keyword>
<evidence type="ECO:0000256" key="11">
    <source>
        <dbReference type="ARBA" id="ARBA00031113"/>
    </source>
</evidence>
<dbReference type="SUPFAM" id="SSF46589">
    <property type="entry name" value="tRNA-binding arm"/>
    <property type="match status" value="1"/>
</dbReference>
<dbReference type="GO" id="GO:0005737">
    <property type="term" value="C:cytoplasm"/>
    <property type="evidence" value="ECO:0007669"/>
    <property type="project" value="UniProtKB-SubCell"/>
</dbReference>
<dbReference type="Gene3D" id="3.30.930.10">
    <property type="entry name" value="Bira Bifunctional Protein, Domain 2"/>
    <property type="match status" value="1"/>
</dbReference>
<evidence type="ECO:0000256" key="6">
    <source>
        <dbReference type="ARBA" id="ARBA00022598"/>
    </source>
</evidence>
<organism evidence="18">
    <name type="scientific">marine metagenome</name>
    <dbReference type="NCBI Taxonomy" id="408172"/>
    <lineage>
        <taxon>unclassified sequences</taxon>
        <taxon>metagenomes</taxon>
        <taxon>ecological metagenomes</taxon>
    </lineage>
</organism>
<dbReference type="PROSITE" id="PS50862">
    <property type="entry name" value="AA_TRNA_LIGASE_II"/>
    <property type="match status" value="1"/>
</dbReference>
<evidence type="ECO:0000256" key="9">
    <source>
        <dbReference type="ARBA" id="ARBA00022917"/>
    </source>
</evidence>
<gene>
    <name evidence="18" type="ORF">METZ01_LOCUS42811</name>
</gene>
<evidence type="ECO:0000256" key="4">
    <source>
        <dbReference type="ARBA" id="ARBA00012840"/>
    </source>
</evidence>
<keyword evidence="6" id="KW-0436">Ligase</keyword>
<evidence type="ECO:0000256" key="15">
    <source>
        <dbReference type="ARBA" id="ARBA00048823"/>
    </source>
</evidence>
<evidence type="ECO:0000256" key="13">
    <source>
        <dbReference type="ARBA" id="ARBA00039158"/>
    </source>
</evidence>
<dbReference type="Pfam" id="PF02403">
    <property type="entry name" value="Seryl_tRNA_N"/>
    <property type="match status" value="1"/>
</dbReference>
<dbReference type="EMBL" id="UINC01001853">
    <property type="protein sequence ID" value="SUZ89957.1"/>
    <property type="molecule type" value="Genomic_DNA"/>
</dbReference>
<dbReference type="EC" id="6.1.1.11" evidence="4"/>
<dbReference type="Pfam" id="PF00587">
    <property type="entry name" value="tRNA-synt_2b"/>
    <property type="match status" value="1"/>
</dbReference>
<keyword evidence="9" id="KW-0648">Protein biosynthesis</keyword>
<dbReference type="GO" id="GO:0005524">
    <property type="term" value="F:ATP binding"/>
    <property type="evidence" value="ECO:0007669"/>
    <property type="project" value="UniProtKB-KW"/>
</dbReference>
<evidence type="ECO:0000256" key="2">
    <source>
        <dbReference type="ARBA" id="ARBA00005045"/>
    </source>
</evidence>
<dbReference type="SUPFAM" id="SSF55681">
    <property type="entry name" value="Class II aaRS and biotin synthetases"/>
    <property type="match status" value="1"/>
</dbReference>
<dbReference type="PRINTS" id="PR00981">
    <property type="entry name" value="TRNASYNTHSER"/>
</dbReference>
<dbReference type="GO" id="GO:0006434">
    <property type="term" value="P:seryl-tRNA aminoacylation"/>
    <property type="evidence" value="ECO:0007669"/>
    <property type="project" value="InterPro"/>
</dbReference>
<dbReference type="InterPro" id="IPR002317">
    <property type="entry name" value="Ser-tRNA-ligase_type_1"/>
</dbReference>
<dbReference type="InterPro" id="IPR002314">
    <property type="entry name" value="aa-tRNA-synt_IIb"/>
</dbReference>
<evidence type="ECO:0000256" key="14">
    <source>
        <dbReference type="ARBA" id="ARBA00047929"/>
    </source>
</evidence>
<comment type="catalytic activity">
    <reaction evidence="15">
        <text>tRNA(Ser) + L-serine + ATP = L-seryl-tRNA(Ser) + AMP + diphosphate + H(+)</text>
        <dbReference type="Rhea" id="RHEA:12292"/>
        <dbReference type="Rhea" id="RHEA-COMP:9669"/>
        <dbReference type="Rhea" id="RHEA-COMP:9703"/>
        <dbReference type="ChEBI" id="CHEBI:15378"/>
        <dbReference type="ChEBI" id="CHEBI:30616"/>
        <dbReference type="ChEBI" id="CHEBI:33019"/>
        <dbReference type="ChEBI" id="CHEBI:33384"/>
        <dbReference type="ChEBI" id="CHEBI:78442"/>
        <dbReference type="ChEBI" id="CHEBI:78533"/>
        <dbReference type="ChEBI" id="CHEBI:456215"/>
        <dbReference type="EC" id="6.1.1.11"/>
    </reaction>
</comment>
<dbReference type="PIRSF" id="PIRSF001529">
    <property type="entry name" value="Ser-tRNA-synth_IIa"/>
    <property type="match status" value="1"/>
</dbReference>
<evidence type="ECO:0000256" key="5">
    <source>
        <dbReference type="ARBA" id="ARBA00022490"/>
    </source>
</evidence>
<sequence>VIDIRLLRSDPDAVKAAIARRGEDTAGLDRVVELDAGQRALAEERDRLRNEVNTISQEVGGLHRDGRADEAANLQARSRELGEQEEALAAEADGLADEIREILLRVPNIPDDDCPDGAGEADNVVVRYEHWDEDAYGDHQRVPHWEVGEELGILDVERGTKLSGSMFVMYTGQGATLCRALIQYGLDRNADAYREMRPPSLVKTETMVSTGHLPKFVDDAYHLERDDLWAIPTAEVPLTSFCRDEVLNEADLPMKLMAHTSCFRREAGSAGRDTRGLLRVHEFDKVELLAYATREQSPEVHADILARAEAAITDLGLSYRVLDLCTGDLGGSSARTFDLEVYAPGVDQWLEVSSVSWFSDYQARRANVRYRPTEEKGTRVVDTLNGSGLAVPRVWAGVVETHRQPDGRVAVPEVLQPYMRGLTHIG</sequence>
<dbReference type="Gene3D" id="1.10.287.40">
    <property type="entry name" value="Serine-tRNA synthetase, tRNA binding domain"/>
    <property type="match status" value="1"/>
</dbReference>
<dbReference type="InterPro" id="IPR042103">
    <property type="entry name" value="SerRS_1_N_sf"/>
</dbReference>
<keyword evidence="5" id="KW-0963">Cytoplasm</keyword>
<dbReference type="GO" id="GO:0004828">
    <property type="term" value="F:serine-tRNA ligase activity"/>
    <property type="evidence" value="ECO:0007669"/>
    <property type="project" value="UniProtKB-EC"/>
</dbReference>
<dbReference type="PANTHER" id="PTHR43697">
    <property type="entry name" value="SERYL-TRNA SYNTHETASE"/>
    <property type="match status" value="1"/>
</dbReference>
<reference evidence="18" key="1">
    <citation type="submission" date="2018-05" db="EMBL/GenBank/DDBJ databases">
        <authorList>
            <person name="Lanie J.A."/>
            <person name="Ng W.-L."/>
            <person name="Kazmierczak K.M."/>
            <person name="Andrzejewski T.M."/>
            <person name="Davidsen T.M."/>
            <person name="Wayne K.J."/>
            <person name="Tettelin H."/>
            <person name="Glass J.I."/>
            <person name="Rusch D."/>
            <person name="Podicherti R."/>
            <person name="Tsui H.-C.T."/>
            <person name="Winkler M.E."/>
        </authorList>
    </citation>
    <scope>NUCLEOTIDE SEQUENCE</scope>
</reference>
<evidence type="ECO:0000256" key="10">
    <source>
        <dbReference type="ARBA" id="ARBA00023146"/>
    </source>
</evidence>
<evidence type="ECO:0000256" key="12">
    <source>
        <dbReference type="ARBA" id="ARBA00033352"/>
    </source>
</evidence>
<evidence type="ECO:0000256" key="3">
    <source>
        <dbReference type="ARBA" id="ARBA00010728"/>
    </source>
</evidence>
<protein>
    <recommendedName>
        <fullName evidence="13">Serine--tRNA ligase</fullName>
        <ecNumber evidence="4">6.1.1.11</ecNumber>
    </recommendedName>
    <alternativeName>
        <fullName evidence="11">Seryl-tRNA synthetase</fullName>
    </alternativeName>
    <alternativeName>
        <fullName evidence="12">Seryl-tRNA(Ser/Sec) synthetase</fullName>
    </alternativeName>
</protein>
<feature type="non-terminal residue" evidence="18">
    <location>
        <position position="1"/>
    </location>
</feature>
<comment type="pathway">
    <text evidence="2">Aminoacyl-tRNA biosynthesis; selenocysteinyl-tRNA(Sec) biosynthesis; L-seryl-tRNA(Sec) from L-serine and tRNA(Sec): step 1/1.</text>
</comment>
<feature type="domain" description="Aminoacyl-transfer RNA synthetases class-II family profile" evidence="17">
    <location>
        <begin position="179"/>
        <end position="412"/>
    </location>
</feature>
<name>A0A381RJ80_9ZZZZ</name>
<evidence type="ECO:0000313" key="18">
    <source>
        <dbReference type="EMBL" id="SUZ89957.1"/>
    </source>
</evidence>
<evidence type="ECO:0000256" key="8">
    <source>
        <dbReference type="ARBA" id="ARBA00022840"/>
    </source>
</evidence>
<keyword evidence="7" id="KW-0547">Nucleotide-binding</keyword>
<evidence type="ECO:0000256" key="7">
    <source>
        <dbReference type="ARBA" id="ARBA00022741"/>
    </source>
</evidence>
<comment type="similarity">
    <text evidence="3">Belongs to the class-II aminoacyl-tRNA synthetase family. Type-1 seryl-tRNA synthetase subfamily.</text>
</comment>
<accession>A0A381RJ80</accession>
<evidence type="ECO:0000256" key="16">
    <source>
        <dbReference type="SAM" id="Coils"/>
    </source>
</evidence>
<comment type="subcellular location">
    <subcellularLocation>
        <location evidence="1">Cytoplasm</location>
    </subcellularLocation>
</comment>
<keyword evidence="8" id="KW-0067">ATP-binding</keyword>
<evidence type="ECO:0000256" key="1">
    <source>
        <dbReference type="ARBA" id="ARBA00004496"/>
    </source>
</evidence>
<dbReference type="AlphaFoldDB" id="A0A381RJ80"/>
<proteinExistence type="inferred from homology"/>
<dbReference type="InterPro" id="IPR045864">
    <property type="entry name" value="aa-tRNA-synth_II/BPL/LPL"/>
</dbReference>
<evidence type="ECO:0000259" key="17">
    <source>
        <dbReference type="PROSITE" id="PS50862"/>
    </source>
</evidence>
<dbReference type="InterPro" id="IPR010978">
    <property type="entry name" value="tRNA-bd_arm"/>
</dbReference>
<dbReference type="InterPro" id="IPR015866">
    <property type="entry name" value="Ser-tRNA-synth_1_N"/>
</dbReference>